<evidence type="ECO:0000313" key="1">
    <source>
        <dbReference type="EMBL" id="SVD27304.1"/>
    </source>
</evidence>
<gene>
    <name evidence="1" type="ORF">METZ01_LOCUS380158</name>
</gene>
<dbReference type="AlphaFoldDB" id="A0A382TZ25"/>
<name>A0A382TZ25_9ZZZZ</name>
<accession>A0A382TZ25</accession>
<protein>
    <submittedName>
        <fullName evidence="1">Uncharacterized protein</fullName>
    </submittedName>
</protein>
<proteinExistence type="predicted"/>
<reference evidence="1" key="1">
    <citation type="submission" date="2018-05" db="EMBL/GenBank/DDBJ databases">
        <authorList>
            <person name="Lanie J.A."/>
            <person name="Ng W.-L."/>
            <person name="Kazmierczak K.M."/>
            <person name="Andrzejewski T.M."/>
            <person name="Davidsen T.M."/>
            <person name="Wayne K.J."/>
            <person name="Tettelin H."/>
            <person name="Glass J.I."/>
            <person name="Rusch D."/>
            <person name="Podicherti R."/>
            <person name="Tsui H.-C.T."/>
            <person name="Winkler M.E."/>
        </authorList>
    </citation>
    <scope>NUCLEOTIDE SEQUENCE</scope>
</reference>
<organism evidence="1">
    <name type="scientific">marine metagenome</name>
    <dbReference type="NCBI Taxonomy" id="408172"/>
    <lineage>
        <taxon>unclassified sequences</taxon>
        <taxon>metagenomes</taxon>
        <taxon>ecological metagenomes</taxon>
    </lineage>
</organism>
<sequence length="43" mass="4835">MGTYRLDEYSTQMLTRNASSKGKEERTGMSVVLNQILQRTSPG</sequence>
<dbReference type="EMBL" id="UINC01140263">
    <property type="protein sequence ID" value="SVD27304.1"/>
    <property type="molecule type" value="Genomic_DNA"/>
</dbReference>